<dbReference type="Pfam" id="PF00176">
    <property type="entry name" value="SNF2-rel_dom"/>
    <property type="match status" value="1"/>
</dbReference>
<evidence type="ECO:0000259" key="2">
    <source>
        <dbReference type="PROSITE" id="PS51192"/>
    </source>
</evidence>
<protein>
    <recommendedName>
        <fullName evidence="2">Helicase ATP-binding domain-containing protein</fullName>
    </recommendedName>
</protein>
<feature type="compositionally biased region" description="Basic and acidic residues" evidence="1">
    <location>
        <begin position="926"/>
        <end position="942"/>
    </location>
</feature>
<evidence type="ECO:0000313" key="3">
    <source>
        <dbReference type="EMBL" id="QHS94807.1"/>
    </source>
</evidence>
<organism evidence="3">
    <name type="scientific">viral metagenome</name>
    <dbReference type="NCBI Taxonomy" id="1070528"/>
    <lineage>
        <taxon>unclassified sequences</taxon>
        <taxon>metagenomes</taxon>
        <taxon>organismal metagenomes</taxon>
    </lineage>
</organism>
<dbReference type="SMART" id="SM00490">
    <property type="entry name" value="HELICc"/>
    <property type="match status" value="1"/>
</dbReference>
<dbReference type="Gene3D" id="3.40.50.300">
    <property type="entry name" value="P-loop containing nucleotide triphosphate hydrolases"/>
    <property type="match status" value="2"/>
</dbReference>
<dbReference type="GO" id="GO:0005524">
    <property type="term" value="F:ATP binding"/>
    <property type="evidence" value="ECO:0007669"/>
    <property type="project" value="InterPro"/>
</dbReference>
<evidence type="ECO:0000256" key="1">
    <source>
        <dbReference type="SAM" id="MobiDB-lite"/>
    </source>
</evidence>
<dbReference type="EMBL" id="MN739233">
    <property type="protein sequence ID" value="QHS94807.1"/>
    <property type="molecule type" value="Genomic_DNA"/>
</dbReference>
<dbReference type="CDD" id="cd18785">
    <property type="entry name" value="SF2_C"/>
    <property type="match status" value="1"/>
</dbReference>
<proteinExistence type="predicted"/>
<feature type="region of interest" description="Disordered" evidence="1">
    <location>
        <begin position="926"/>
        <end position="947"/>
    </location>
</feature>
<name>A0A6C0BQY8_9ZZZZ</name>
<feature type="domain" description="Helicase ATP-binding" evidence="2">
    <location>
        <begin position="130"/>
        <end position="309"/>
    </location>
</feature>
<dbReference type="InterPro" id="IPR001650">
    <property type="entry name" value="Helicase_C-like"/>
</dbReference>
<dbReference type="Pfam" id="PF00271">
    <property type="entry name" value="Helicase_C"/>
    <property type="match status" value="1"/>
</dbReference>
<dbReference type="InterPro" id="IPR027417">
    <property type="entry name" value="P-loop_NTPase"/>
</dbReference>
<reference evidence="3" key="1">
    <citation type="journal article" date="2020" name="Nature">
        <title>Giant virus diversity and host interactions through global metagenomics.</title>
        <authorList>
            <person name="Schulz F."/>
            <person name="Roux S."/>
            <person name="Paez-Espino D."/>
            <person name="Jungbluth S."/>
            <person name="Walsh D.A."/>
            <person name="Denef V.J."/>
            <person name="McMahon K.D."/>
            <person name="Konstantinidis K.T."/>
            <person name="Eloe-Fadrosh E.A."/>
            <person name="Kyrpides N.C."/>
            <person name="Woyke T."/>
        </authorList>
    </citation>
    <scope>NUCLEOTIDE SEQUENCE</scope>
    <source>
        <strain evidence="3">GVMAG-M-3300018428-16</strain>
    </source>
</reference>
<dbReference type="AlphaFoldDB" id="A0A6C0BQY8"/>
<dbReference type="InterPro" id="IPR000330">
    <property type="entry name" value="SNF2_N"/>
</dbReference>
<dbReference type="InterPro" id="IPR014001">
    <property type="entry name" value="Helicase_ATP-bd"/>
</dbReference>
<dbReference type="PROSITE" id="PS51192">
    <property type="entry name" value="HELICASE_ATP_BIND_1"/>
    <property type="match status" value="1"/>
</dbReference>
<dbReference type="SUPFAM" id="SSF52540">
    <property type="entry name" value="P-loop containing nucleoside triphosphate hydrolases"/>
    <property type="match status" value="2"/>
</dbReference>
<accession>A0A6C0BQY8</accession>
<sequence>METIKDKKDKRKKNKFILDREKIEKSELEKVKDNDLYPNINDPNFSLKIASKKEFNDSKINTEIITNIEDFKQMADNICFKDYEIAQHQKFVKNFISFQTPYNSLLLFHGLGSGKTCSAIGVSEQMRKYMTQMNNNKRIIVVASPNVQKNFKLQLFDETKLKEVNGVFMLNNCTGDKILKEINPTNTKGLKREDIIKSVNSLIQQKYVFMGYTQFSNYIEKKMEISTKVKNREQVIIKILKKTFDNRLLIIDEVHNIRLSNDNKLKKKASNMFKIATHSENFKMLLLSATPIYNNYKEIIWLLNLMNVNDGRGLVYKNEIFDEDGNFLIDDEGDEIGKKLLMHKATGYISYVRGENPYSFPFRIFPMNFDISSSTKNPNFNYPIKLLNGKRLTHKIEHVDVYLNEIGEYQEQLYNKIIEPFNVIDEDEFEKNDMDTFGYTKLTNPIEVLNIVYPQIEDVDDLDIKLSIGTKGLKNTFEYKEVLSGNPYITDFEYKQSIREKYGRFLSQDEIGKYSGKIKKICDCINTSKGITLIYSQYIDAGVIPMALALEEMGYIRYGDTKNLFNDEYRNKNKISRIDALTGVREEKMKGKKFSPASYMMITGKPSLSANWLDDFKIITKPENKEGEKIKVVIITRTGSEGLDFTNIRGIHIMDPWYNMNRIEQIIGRGIRFCSHKSFDEFEHRNCCIYLHGSIGQNKEKETADLYVYRLAEKKSVKIGNVTRVLKEVAVDCILNISQTNFSFSNMDGLKVKQMLYDGKVIELEIGDKPFSSMCDYKESCEFKCSNIFSDKIRELDDVTDINLSTYNEEFISANASLVIQKIKMMFSQKYFYRKIDLIAEIKATTKYSNSEIIYALDEIIRDGNEIFVDKYHRLGKLVNIGEMYMFQPLELVNHQVSMFDRQTPIDIKHPYIKIVNDASPDENEVIKDQKKDVNGDDKESSTESNKNNKSICPIFDKIVAEYENIYDYNVNETKYSFAMKELIDVLEFDRETIKLILLTHLLDNLSFNEKDKLLEYICNLKSIKNELQQIIKDYFEDRKISNKVLTGFLFYNDANYEILIKKTNNSKIYFIKAKQGEKNSLLGSIKDNFLFSSDEIKSNFGNKIGLLLNVKNKSLQKYELLFKIKDMKQERTTGARCDQYTKNDKINLLNELVTNLDETIANYTGNNMKKIPIDTCYFIEFLFRYMDYSKIGNKKWFLDAERSILNKLERRIKL</sequence>